<dbReference type="InterPro" id="IPR003439">
    <property type="entry name" value="ABC_transporter-like_ATP-bd"/>
</dbReference>
<feature type="domain" description="ABC transporter" evidence="4">
    <location>
        <begin position="3"/>
        <end position="250"/>
    </location>
</feature>
<evidence type="ECO:0000256" key="1">
    <source>
        <dbReference type="ARBA" id="ARBA00022448"/>
    </source>
</evidence>
<evidence type="ECO:0000259" key="4">
    <source>
        <dbReference type="PROSITE" id="PS50893"/>
    </source>
</evidence>
<dbReference type="OrthoDB" id="9779136at2"/>
<dbReference type="InterPro" id="IPR003593">
    <property type="entry name" value="AAA+_ATPase"/>
</dbReference>
<dbReference type="GO" id="GO:0005524">
    <property type="term" value="F:ATP binding"/>
    <property type="evidence" value="ECO:0007669"/>
    <property type="project" value="UniProtKB-KW"/>
</dbReference>
<protein>
    <submittedName>
        <fullName evidence="5">ABC-type branched-chain amino acid transport system, ATPase component</fullName>
    </submittedName>
</protein>
<dbReference type="Gene3D" id="3.40.50.300">
    <property type="entry name" value="P-loop containing nucleotide triphosphate hydrolases"/>
    <property type="match status" value="1"/>
</dbReference>
<dbReference type="AlphaFoldDB" id="H5XXL0"/>
<dbReference type="EMBL" id="CM001441">
    <property type="protein sequence ID" value="EHQ91216.1"/>
    <property type="molecule type" value="Genomic_DNA"/>
</dbReference>
<evidence type="ECO:0000256" key="2">
    <source>
        <dbReference type="ARBA" id="ARBA00022741"/>
    </source>
</evidence>
<dbReference type="SUPFAM" id="SSF52540">
    <property type="entry name" value="P-loop containing nucleoside triphosphate hydrolases"/>
    <property type="match status" value="1"/>
</dbReference>
<dbReference type="SMART" id="SM00382">
    <property type="entry name" value="AAA"/>
    <property type="match status" value="1"/>
</dbReference>
<dbReference type="GO" id="GO:0015188">
    <property type="term" value="F:L-isoleucine transmembrane transporter activity"/>
    <property type="evidence" value="ECO:0007669"/>
    <property type="project" value="TreeGrafter"/>
</dbReference>
<dbReference type="Proteomes" id="UP000005104">
    <property type="component" value="Chromosome"/>
</dbReference>
<accession>H5XXL0</accession>
<dbReference type="HOGENOM" id="CLU_000604_1_2_9"/>
<dbReference type="GO" id="GO:1903806">
    <property type="term" value="P:L-isoleucine import across plasma membrane"/>
    <property type="evidence" value="ECO:0007669"/>
    <property type="project" value="TreeGrafter"/>
</dbReference>
<dbReference type="GO" id="GO:0005886">
    <property type="term" value="C:plasma membrane"/>
    <property type="evidence" value="ECO:0007669"/>
    <property type="project" value="TreeGrafter"/>
</dbReference>
<dbReference type="eggNOG" id="COG0411">
    <property type="taxonomic scope" value="Bacteria"/>
</dbReference>
<name>H5XXL0_9FIRM</name>
<proteinExistence type="predicted"/>
<organism evidence="5 6">
    <name type="scientific">Desulfosporosinus youngiae DSM 17734</name>
    <dbReference type="NCBI Taxonomy" id="768710"/>
    <lineage>
        <taxon>Bacteria</taxon>
        <taxon>Bacillati</taxon>
        <taxon>Bacillota</taxon>
        <taxon>Clostridia</taxon>
        <taxon>Eubacteriales</taxon>
        <taxon>Desulfitobacteriaceae</taxon>
        <taxon>Desulfosporosinus</taxon>
    </lineage>
</organism>
<keyword evidence="3" id="KW-0067">ATP-binding</keyword>
<gene>
    <name evidence="5" type="ORF">DesyoDRAFT_4260</name>
</gene>
<dbReference type="GO" id="GO:0005304">
    <property type="term" value="F:L-valine transmembrane transporter activity"/>
    <property type="evidence" value="ECO:0007669"/>
    <property type="project" value="TreeGrafter"/>
</dbReference>
<dbReference type="FunFam" id="3.40.50.300:FF:000421">
    <property type="entry name" value="Branched-chain amino acid ABC transporter ATP-binding protein"/>
    <property type="match status" value="1"/>
</dbReference>
<dbReference type="GO" id="GO:1903805">
    <property type="term" value="P:L-valine import across plasma membrane"/>
    <property type="evidence" value="ECO:0007669"/>
    <property type="project" value="TreeGrafter"/>
</dbReference>
<dbReference type="PANTHER" id="PTHR45772">
    <property type="entry name" value="CONSERVED COMPONENT OF ABC TRANSPORTER FOR NATURAL AMINO ACIDS-RELATED"/>
    <property type="match status" value="1"/>
</dbReference>
<dbReference type="Pfam" id="PF00005">
    <property type="entry name" value="ABC_tran"/>
    <property type="match status" value="1"/>
</dbReference>
<dbReference type="Pfam" id="PF12399">
    <property type="entry name" value="BCA_ABC_TP_C"/>
    <property type="match status" value="1"/>
</dbReference>
<dbReference type="PROSITE" id="PS50893">
    <property type="entry name" value="ABC_TRANSPORTER_2"/>
    <property type="match status" value="1"/>
</dbReference>
<dbReference type="GO" id="GO:0042941">
    <property type="term" value="P:D-alanine transmembrane transport"/>
    <property type="evidence" value="ECO:0007669"/>
    <property type="project" value="TreeGrafter"/>
</dbReference>
<dbReference type="CDD" id="cd03219">
    <property type="entry name" value="ABC_Mj1267_LivG_branched"/>
    <property type="match status" value="1"/>
</dbReference>
<dbReference type="GO" id="GO:0016887">
    <property type="term" value="F:ATP hydrolysis activity"/>
    <property type="evidence" value="ECO:0007669"/>
    <property type="project" value="InterPro"/>
</dbReference>
<evidence type="ECO:0000256" key="3">
    <source>
        <dbReference type="ARBA" id="ARBA00022840"/>
    </source>
</evidence>
<reference evidence="5 6" key="1">
    <citation type="submission" date="2011-11" db="EMBL/GenBank/DDBJ databases">
        <title>The Noncontiguous Finished genome of Desulfosporosinus youngiae DSM 17734.</title>
        <authorList>
            <consortium name="US DOE Joint Genome Institute (JGI-PGF)"/>
            <person name="Lucas S."/>
            <person name="Han J."/>
            <person name="Lapidus A."/>
            <person name="Cheng J.-F."/>
            <person name="Goodwin L."/>
            <person name="Pitluck S."/>
            <person name="Peters L."/>
            <person name="Ovchinnikova G."/>
            <person name="Lu M."/>
            <person name="Land M.L."/>
            <person name="Hauser L."/>
            <person name="Pester M."/>
            <person name="Spring S."/>
            <person name="Ollivier B."/>
            <person name="Rattei T."/>
            <person name="Klenk H.-P."/>
            <person name="Wagner M."/>
            <person name="Loy A."/>
            <person name="Woyke T.J."/>
        </authorList>
    </citation>
    <scope>NUCLEOTIDE SEQUENCE [LARGE SCALE GENOMIC DNA]</scope>
    <source>
        <strain evidence="5 6">DSM 17734</strain>
    </source>
</reference>
<keyword evidence="6" id="KW-1185">Reference proteome</keyword>
<evidence type="ECO:0000313" key="6">
    <source>
        <dbReference type="Proteomes" id="UP000005104"/>
    </source>
</evidence>
<dbReference type="RefSeq" id="WP_007786041.1">
    <property type="nucleotide sequence ID" value="NZ_CM001441.1"/>
</dbReference>
<dbReference type="InterPro" id="IPR027417">
    <property type="entry name" value="P-loop_NTPase"/>
</dbReference>
<sequence length="255" mass="27467">MLLELSGVTKHFGGIAAVEDIRFEVTEGSILALIGPNGAGKTTLFNIITGALSPEKGSVRIKGREMVGLKPFQIASAGITRTFQNLQLFSSMTVLENVMAGAYLRSKKGFIRSFFSFPGNCREEKRIREESLILLDEIGLGSSAGLLASELPFGKQRLLEIARALASDPALVLLDEPAAGLNPAETEVLTGYLKKLKTKGTAMVLIEHDMQTVMEAADKIVVLNFGQMIAEGTPAEIRTNPDVIKAYLGEDEKIA</sequence>
<dbReference type="STRING" id="768710.DesyoDRAFT_4260"/>
<evidence type="ECO:0000313" key="5">
    <source>
        <dbReference type="EMBL" id="EHQ91216.1"/>
    </source>
</evidence>
<dbReference type="GO" id="GO:0015192">
    <property type="term" value="F:L-phenylalanine transmembrane transporter activity"/>
    <property type="evidence" value="ECO:0007669"/>
    <property type="project" value="TreeGrafter"/>
</dbReference>
<keyword evidence="1" id="KW-0813">Transport</keyword>
<dbReference type="PANTHER" id="PTHR45772:SF7">
    <property type="entry name" value="AMINO ACID ABC TRANSPORTER ATP-BINDING PROTEIN"/>
    <property type="match status" value="1"/>
</dbReference>
<keyword evidence="2" id="KW-0547">Nucleotide-binding</keyword>
<dbReference type="InterPro" id="IPR051120">
    <property type="entry name" value="ABC_AA/LPS_Transport"/>
</dbReference>
<dbReference type="GO" id="GO:0015808">
    <property type="term" value="P:L-alanine transport"/>
    <property type="evidence" value="ECO:0007669"/>
    <property type="project" value="TreeGrafter"/>
</dbReference>
<dbReference type="InterPro" id="IPR032823">
    <property type="entry name" value="BCA_ABC_TP_C"/>
</dbReference>